<gene>
    <name evidence="5" type="primary">ybgI</name>
    <name evidence="5" type="ORF">MACH26_18630</name>
</gene>
<dbReference type="GO" id="GO:0005737">
    <property type="term" value="C:cytoplasm"/>
    <property type="evidence" value="ECO:0007669"/>
    <property type="project" value="TreeGrafter"/>
</dbReference>
<reference evidence="5" key="1">
    <citation type="submission" date="2023-01" db="EMBL/GenBank/DDBJ databases">
        <title>Complete genome sequence of Planctobacterium marinum strain Dej080120_11.</title>
        <authorList>
            <person name="Ueki S."/>
            <person name="Maruyama F."/>
        </authorList>
    </citation>
    <scope>NUCLEOTIDE SEQUENCE</scope>
    <source>
        <strain evidence="5">Dej080120_11</strain>
    </source>
</reference>
<evidence type="ECO:0000256" key="1">
    <source>
        <dbReference type="ARBA" id="ARBA00006964"/>
    </source>
</evidence>
<dbReference type="InterPro" id="IPR036069">
    <property type="entry name" value="DUF34/NIF3_sf"/>
</dbReference>
<dbReference type="PANTHER" id="PTHR13799">
    <property type="entry name" value="NGG1 INTERACTING FACTOR 3"/>
    <property type="match status" value="1"/>
</dbReference>
<dbReference type="SUPFAM" id="SSF102705">
    <property type="entry name" value="NIF3 (NGG1p interacting factor 3)-like"/>
    <property type="match status" value="1"/>
</dbReference>
<name>A0AA48HPJ9_9ALTE</name>
<dbReference type="FunFam" id="3.40.1390.30:FF:000002">
    <property type="entry name" value="Nif3-like dinuclear metal center protein"/>
    <property type="match status" value="1"/>
</dbReference>
<comment type="similarity">
    <text evidence="1">Belongs to the GTP cyclohydrolase I type 2/NIF3 family.</text>
</comment>
<dbReference type="NCBIfam" id="TIGR00486">
    <property type="entry name" value="YbgI_SA1388"/>
    <property type="match status" value="1"/>
</dbReference>
<evidence type="ECO:0000313" key="5">
    <source>
        <dbReference type="EMBL" id="BDX06342.1"/>
    </source>
</evidence>
<dbReference type="InterPro" id="IPR002678">
    <property type="entry name" value="DUF34/NIF3"/>
</dbReference>
<keyword evidence="6" id="KW-1185">Reference proteome</keyword>
<sequence length="251" mass="27419">MKNTALLAWLDEQLKPQLIKDYCPNGLQVQGKSDIKKIVTGVTASQALIDAAIAQKADAILVHHGFFWKNENPVIVGMKHRRIKALLQHDINLFAYHLPLDVHPVFGNNAMLGKLLGVTDIKPVEGIKPEGVVMRGINSGKGDLEQFAANLASVLQRKPLVIGEGDKTIERVAWCTGGGQSFIEQAADQGADLFISGEVSEQTTHIAREMDIAYIAAGHHATERYGAMYLGQQIAKELPLEVEFIDIPNPV</sequence>
<feature type="binding site" evidence="4">
    <location>
        <position position="223"/>
    </location>
    <ligand>
        <name>a divalent metal cation</name>
        <dbReference type="ChEBI" id="CHEBI:60240"/>
        <label>1</label>
    </ligand>
</feature>
<dbReference type="Proteomes" id="UP001333710">
    <property type="component" value="Chromosome"/>
</dbReference>
<proteinExistence type="inferred from homology"/>
<evidence type="ECO:0000256" key="3">
    <source>
        <dbReference type="ARBA" id="ARBA00022723"/>
    </source>
</evidence>
<evidence type="ECO:0000313" key="6">
    <source>
        <dbReference type="Proteomes" id="UP001333710"/>
    </source>
</evidence>
<feature type="binding site" evidence="4">
    <location>
        <position position="101"/>
    </location>
    <ligand>
        <name>a divalent metal cation</name>
        <dbReference type="ChEBI" id="CHEBI:60240"/>
        <label>1</label>
    </ligand>
</feature>
<feature type="binding site" evidence="4">
    <location>
        <position position="63"/>
    </location>
    <ligand>
        <name>a divalent metal cation</name>
        <dbReference type="ChEBI" id="CHEBI:60240"/>
        <label>1</label>
    </ligand>
</feature>
<dbReference type="GO" id="GO:0046872">
    <property type="term" value="F:metal ion binding"/>
    <property type="evidence" value="ECO:0007669"/>
    <property type="project" value="UniProtKB-KW"/>
</dbReference>
<protein>
    <recommendedName>
        <fullName evidence="2">GTP cyclohydrolase 1 type 2 homolog</fullName>
    </recommendedName>
</protein>
<feature type="binding site" evidence="4">
    <location>
        <position position="64"/>
    </location>
    <ligand>
        <name>a divalent metal cation</name>
        <dbReference type="ChEBI" id="CHEBI:60240"/>
        <label>2</label>
    </ligand>
</feature>
<feature type="binding site" evidence="4">
    <location>
        <position position="219"/>
    </location>
    <ligand>
        <name>a divalent metal cation</name>
        <dbReference type="ChEBI" id="CHEBI:60240"/>
        <label>1</label>
    </ligand>
</feature>
<dbReference type="RefSeq" id="WP_338292363.1">
    <property type="nucleotide sequence ID" value="NZ_AP027272.1"/>
</dbReference>
<evidence type="ECO:0000256" key="4">
    <source>
        <dbReference type="PIRSR" id="PIRSR602678-1"/>
    </source>
</evidence>
<dbReference type="Gene3D" id="3.40.1390.30">
    <property type="entry name" value="NIF3 (NGG1p interacting factor 3)-like"/>
    <property type="match status" value="2"/>
</dbReference>
<evidence type="ECO:0000256" key="2">
    <source>
        <dbReference type="ARBA" id="ARBA00022112"/>
    </source>
</evidence>
<accession>A0AA48HPJ9</accession>
<dbReference type="EMBL" id="AP027272">
    <property type="protein sequence ID" value="BDX06342.1"/>
    <property type="molecule type" value="Genomic_DNA"/>
</dbReference>
<dbReference type="AlphaFoldDB" id="A0AA48HPJ9"/>
<organism evidence="5 6">
    <name type="scientific">Planctobacterium marinum</name>
    <dbReference type="NCBI Taxonomy" id="1631968"/>
    <lineage>
        <taxon>Bacteria</taxon>
        <taxon>Pseudomonadati</taxon>
        <taxon>Pseudomonadota</taxon>
        <taxon>Gammaproteobacteria</taxon>
        <taxon>Alteromonadales</taxon>
        <taxon>Alteromonadaceae</taxon>
        <taxon>Planctobacterium</taxon>
    </lineage>
</organism>
<dbReference type="Pfam" id="PF01784">
    <property type="entry name" value="DUF34_NIF3"/>
    <property type="match status" value="1"/>
</dbReference>
<dbReference type="KEGG" id="pmaw:MACH26_18630"/>
<keyword evidence="3 4" id="KW-0479">Metal-binding</keyword>
<dbReference type="PANTHER" id="PTHR13799:SF14">
    <property type="entry name" value="GTP CYCLOHYDROLASE 1 TYPE 2 HOMOLOG"/>
    <property type="match status" value="1"/>
</dbReference>